<dbReference type="Pfam" id="PF17318">
    <property type="entry name" value="DUF5361"/>
    <property type="match status" value="1"/>
</dbReference>
<dbReference type="Proteomes" id="UP000824105">
    <property type="component" value="Unassembled WGS sequence"/>
</dbReference>
<protein>
    <submittedName>
        <fullName evidence="1">DUF5361 domain-containing protein</fullName>
    </submittedName>
</protein>
<proteinExistence type="predicted"/>
<dbReference type="EMBL" id="DXBF01000011">
    <property type="protein sequence ID" value="HIZ61395.1"/>
    <property type="molecule type" value="Genomic_DNA"/>
</dbReference>
<accession>A0A9D2FIP6</accession>
<comment type="caution">
    <text evidence="1">The sequence shown here is derived from an EMBL/GenBank/DDBJ whole genome shotgun (WGS) entry which is preliminary data.</text>
</comment>
<dbReference type="AlphaFoldDB" id="A0A9D2FIP6"/>
<reference evidence="1" key="2">
    <citation type="submission" date="2021-04" db="EMBL/GenBank/DDBJ databases">
        <authorList>
            <person name="Gilroy R."/>
        </authorList>
    </citation>
    <scope>NUCLEOTIDE SEQUENCE</scope>
    <source>
        <strain evidence="1">CHK188-11489</strain>
    </source>
</reference>
<organism evidence="1 2">
    <name type="scientific">Candidatus Gemmiger avistercoris</name>
    <dbReference type="NCBI Taxonomy" id="2838606"/>
    <lineage>
        <taxon>Bacteria</taxon>
        <taxon>Bacillati</taxon>
        <taxon>Bacillota</taxon>
        <taxon>Clostridia</taxon>
        <taxon>Eubacteriales</taxon>
        <taxon>Gemmiger</taxon>
    </lineage>
</organism>
<sequence>MFLARVLADGEGDLVCDFAETYRLLDWRSLGARQAATLAAGLPLGSRVMTRLSGAAVPLPLQLQARIADDLALLVWMQSKDAQAGRNRPVSILQALTAPVQEKKNDLQAYDTPEAFWAARSEFVKGGVPRG</sequence>
<evidence type="ECO:0000313" key="2">
    <source>
        <dbReference type="Proteomes" id="UP000824105"/>
    </source>
</evidence>
<gene>
    <name evidence="1" type="ORF">H9724_01310</name>
</gene>
<name>A0A9D2FIP6_9FIRM</name>
<evidence type="ECO:0000313" key="1">
    <source>
        <dbReference type="EMBL" id="HIZ61395.1"/>
    </source>
</evidence>
<dbReference type="InterPro" id="IPR035286">
    <property type="entry name" value="DUF5361"/>
</dbReference>
<reference evidence="1" key="1">
    <citation type="journal article" date="2021" name="PeerJ">
        <title>Extensive microbial diversity within the chicken gut microbiome revealed by metagenomics and culture.</title>
        <authorList>
            <person name="Gilroy R."/>
            <person name="Ravi A."/>
            <person name="Getino M."/>
            <person name="Pursley I."/>
            <person name="Horton D.L."/>
            <person name="Alikhan N.F."/>
            <person name="Baker D."/>
            <person name="Gharbi K."/>
            <person name="Hall N."/>
            <person name="Watson M."/>
            <person name="Adriaenssens E.M."/>
            <person name="Foster-Nyarko E."/>
            <person name="Jarju S."/>
            <person name="Secka A."/>
            <person name="Antonio M."/>
            <person name="Oren A."/>
            <person name="Chaudhuri R.R."/>
            <person name="La Ragione R."/>
            <person name="Hildebrand F."/>
            <person name="Pallen M.J."/>
        </authorList>
    </citation>
    <scope>NUCLEOTIDE SEQUENCE</scope>
    <source>
        <strain evidence="1">CHK188-11489</strain>
    </source>
</reference>